<evidence type="ECO:0000313" key="2">
    <source>
        <dbReference type="Proteomes" id="UP001292079"/>
    </source>
</evidence>
<protein>
    <submittedName>
        <fullName evidence="1">Uncharacterized protein</fullName>
    </submittedName>
</protein>
<reference evidence="1" key="1">
    <citation type="submission" date="2022-04" db="EMBL/GenBank/DDBJ databases">
        <authorList>
            <person name="Xu L."/>
            <person name="Lv Z."/>
        </authorList>
    </citation>
    <scope>NUCLEOTIDE SEQUENCE</scope>
    <source>
        <strain evidence="1">LV_2022a</strain>
    </source>
</reference>
<comment type="caution">
    <text evidence="1">The sequence shown here is derived from an EMBL/GenBank/DDBJ whole genome shotgun (WGS) entry which is preliminary data.</text>
</comment>
<dbReference type="PANTHER" id="PTHR28617">
    <property type="entry name" value="CILIA- AND FLAGELLA-ASSOCIATED PROTEIN 77"/>
    <property type="match status" value="1"/>
</dbReference>
<dbReference type="Pfam" id="PF14825">
    <property type="entry name" value="CFAP77"/>
    <property type="match status" value="1"/>
</dbReference>
<accession>A0AAE1Z853</accession>
<dbReference type="EMBL" id="JALJAT010000005">
    <property type="protein sequence ID" value="KAK4469371.1"/>
    <property type="molecule type" value="Genomic_DNA"/>
</dbReference>
<evidence type="ECO:0000313" key="1">
    <source>
        <dbReference type="EMBL" id="KAK4469371.1"/>
    </source>
</evidence>
<dbReference type="AlphaFoldDB" id="A0AAE1Z853"/>
<sequence>MTSDKLENPRGWQYTATNLLGDKRRTMCKNVLHQRSILGRSNTHCLNVPSPSFTYGMKSVKTSSVSDALHWIDVTDTNRNSNDHIYFTRDFVALNCDSVRQGVTTCKEMTHFRALHDKLRPKQAKRRSRAESPKPYLAITHGLQNKSSTPIQEILSYKYQKDWIEAQIRKSTKPEARLIGLKTILRKSNHPDTDTGIRRSCIKKDKEESFWKLQKFEQNAVARLNTFRSEECRRQAFEKDKSSRISRVGLHGHGIQRTGECA</sequence>
<dbReference type="Proteomes" id="UP001292079">
    <property type="component" value="Unassembled WGS sequence"/>
</dbReference>
<name>A0AAE1Z853_SCHME</name>
<keyword evidence="2" id="KW-1185">Reference proteome</keyword>
<reference evidence="1" key="2">
    <citation type="journal article" date="2023" name="Infect Dis Poverty">
        <title>Chromosome-scale genome of the human blood fluke Schistosoma mekongi and its implications for public health.</title>
        <authorList>
            <person name="Zhou M."/>
            <person name="Xu L."/>
            <person name="Xu D."/>
            <person name="Chen W."/>
            <person name="Khan J."/>
            <person name="Hu Y."/>
            <person name="Huang H."/>
            <person name="Wei H."/>
            <person name="Zhang Y."/>
            <person name="Chusongsang P."/>
            <person name="Tanasarnprasert K."/>
            <person name="Hu X."/>
            <person name="Limpanont Y."/>
            <person name="Lv Z."/>
        </authorList>
    </citation>
    <scope>NUCLEOTIDE SEQUENCE</scope>
    <source>
        <strain evidence="1">LV_2022a</strain>
    </source>
</reference>
<dbReference type="InterPro" id="IPR029147">
    <property type="entry name" value="CFAP77"/>
</dbReference>
<gene>
    <name evidence="1" type="ORF">MN116_006929</name>
</gene>
<organism evidence="1 2">
    <name type="scientific">Schistosoma mekongi</name>
    <name type="common">Parasitic worm</name>
    <dbReference type="NCBI Taxonomy" id="38744"/>
    <lineage>
        <taxon>Eukaryota</taxon>
        <taxon>Metazoa</taxon>
        <taxon>Spiralia</taxon>
        <taxon>Lophotrochozoa</taxon>
        <taxon>Platyhelminthes</taxon>
        <taxon>Trematoda</taxon>
        <taxon>Digenea</taxon>
        <taxon>Strigeidida</taxon>
        <taxon>Schistosomatoidea</taxon>
        <taxon>Schistosomatidae</taxon>
        <taxon>Schistosoma</taxon>
    </lineage>
</organism>
<proteinExistence type="predicted"/>
<dbReference type="PANTHER" id="PTHR28617:SF1">
    <property type="entry name" value="CILIA- AND FLAGELLA-ASSOCIATED PROTEIN 77"/>
    <property type="match status" value="1"/>
</dbReference>